<evidence type="ECO:0000256" key="4">
    <source>
        <dbReference type="ARBA" id="ARBA00022989"/>
    </source>
</evidence>
<feature type="transmembrane region" description="Helical" evidence="6">
    <location>
        <begin position="44"/>
        <end position="63"/>
    </location>
</feature>
<dbReference type="AlphaFoldDB" id="A0A1M7UEI1"/>
<dbReference type="PANTHER" id="PTHR30086:SF20">
    <property type="entry name" value="ARGININE EXPORTER PROTEIN ARGO-RELATED"/>
    <property type="match status" value="1"/>
</dbReference>
<comment type="subcellular location">
    <subcellularLocation>
        <location evidence="1">Cell membrane</location>
        <topology evidence="1">Multi-pass membrane protein</topology>
    </subcellularLocation>
</comment>
<gene>
    <name evidence="7" type="ORF">SAMN05660350_03074</name>
</gene>
<keyword evidence="4 6" id="KW-1133">Transmembrane helix</keyword>
<dbReference type="InterPro" id="IPR001123">
    <property type="entry name" value="LeuE-type"/>
</dbReference>
<reference evidence="7 8" key="1">
    <citation type="submission" date="2016-12" db="EMBL/GenBank/DDBJ databases">
        <authorList>
            <person name="Song W.-J."/>
            <person name="Kurnit D.M."/>
        </authorList>
    </citation>
    <scope>NUCLEOTIDE SEQUENCE [LARGE SCALE GENOMIC DNA]</scope>
    <source>
        <strain evidence="7 8">DSM 43162</strain>
    </source>
</reference>
<feature type="transmembrane region" description="Helical" evidence="6">
    <location>
        <begin position="112"/>
        <end position="134"/>
    </location>
</feature>
<dbReference type="GO" id="GO:0015171">
    <property type="term" value="F:amino acid transmembrane transporter activity"/>
    <property type="evidence" value="ECO:0007669"/>
    <property type="project" value="TreeGrafter"/>
</dbReference>
<keyword evidence="2" id="KW-1003">Cell membrane</keyword>
<dbReference type="OrthoDB" id="9812084at2"/>
<feature type="transmembrane region" description="Helical" evidence="6">
    <location>
        <begin position="183"/>
        <end position="201"/>
    </location>
</feature>
<name>A0A1M7UEI1_9ACTN</name>
<evidence type="ECO:0000256" key="5">
    <source>
        <dbReference type="ARBA" id="ARBA00023136"/>
    </source>
</evidence>
<feature type="transmembrane region" description="Helical" evidence="6">
    <location>
        <begin position="70"/>
        <end position="92"/>
    </location>
</feature>
<dbReference type="EMBL" id="FRDM01000016">
    <property type="protein sequence ID" value="SHN81413.1"/>
    <property type="molecule type" value="Genomic_DNA"/>
</dbReference>
<evidence type="ECO:0000256" key="3">
    <source>
        <dbReference type="ARBA" id="ARBA00022692"/>
    </source>
</evidence>
<keyword evidence="5 6" id="KW-0472">Membrane</keyword>
<organism evidence="7 8">
    <name type="scientific">Geodermatophilus obscurus</name>
    <dbReference type="NCBI Taxonomy" id="1861"/>
    <lineage>
        <taxon>Bacteria</taxon>
        <taxon>Bacillati</taxon>
        <taxon>Actinomycetota</taxon>
        <taxon>Actinomycetes</taxon>
        <taxon>Geodermatophilales</taxon>
        <taxon>Geodermatophilaceae</taxon>
        <taxon>Geodermatophilus</taxon>
    </lineage>
</organism>
<evidence type="ECO:0000313" key="7">
    <source>
        <dbReference type="EMBL" id="SHN81413.1"/>
    </source>
</evidence>
<dbReference type="PANTHER" id="PTHR30086">
    <property type="entry name" value="ARGININE EXPORTER PROTEIN ARGO"/>
    <property type="match status" value="1"/>
</dbReference>
<evidence type="ECO:0000256" key="6">
    <source>
        <dbReference type="SAM" id="Phobius"/>
    </source>
</evidence>
<dbReference type="GO" id="GO:0033228">
    <property type="term" value="P:cysteine export across plasma membrane"/>
    <property type="evidence" value="ECO:0007669"/>
    <property type="project" value="TreeGrafter"/>
</dbReference>
<dbReference type="GO" id="GO:0005886">
    <property type="term" value="C:plasma membrane"/>
    <property type="evidence" value="ECO:0007669"/>
    <property type="project" value="UniProtKB-SubCell"/>
</dbReference>
<keyword evidence="3 6" id="KW-0812">Transmembrane</keyword>
<evidence type="ECO:0000313" key="8">
    <source>
        <dbReference type="Proteomes" id="UP000184428"/>
    </source>
</evidence>
<feature type="transmembrane region" description="Helical" evidence="6">
    <location>
        <begin position="146"/>
        <end position="171"/>
    </location>
</feature>
<evidence type="ECO:0000256" key="1">
    <source>
        <dbReference type="ARBA" id="ARBA00004651"/>
    </source>
</evidence>
<sequence>MGATVHWDAVAPLVVTSLAIMGSPGPTTISLVAAASAFGVRPTLPYLIGVIGGTTVVLVAVAAGITAALLAVPGIGTVLLALSASYILWLAHHIATAPPLAQPTATSAAPTLAGGALLGVANPKAWVAIAAVFASSTLAEDATVDVAVKIIVLAGMIVIIHVVWLCAGLPLAPLLKNPRLSRVLNITLATALVAATALAVLG</sequence>
<protein>
    <submittedName>
        <fullName evidence="7">Threonine/homoserine/homoserine lactone efflux protein</fullName>
    </submittedName>
</protein>
<dbReference type="Proteomes" id="UP000184428">
    <property type="component" value="Unassembled WGS sequence"/>
</dbReference>
<accession>A0A1M7UEI1</accession>
<evidence type="ECO:0000256" key="2">
    <source>
        <dbReference type="ARBA" id="ARBA00022475"/>
    </source>
</evidence>
<proteinExistence type="predicted"/>